<dbReference type="InterPro" id="IPR019734">
    <property type="entry name" value="TPR_rpt"/>
</dbReference>
<dbReference type="Proteomes" id="UP000054241">
    <property type="component" value="Unassembled WGS sequence"/>
</dbReference>
<dbReference type="Pfam" id="PF13374">
    <property type="entry name" value="TPR_10"/>
    <property type="match status" value="1"/>
</dbReference>
<feature type="region of interest" description="Disordered" evidence="1">
    <location>
        <begin position="51"/>
        <end position="86"/>
    </location>
</feature>
<sequence>MPARFQPLAAVLAVLITEARKKHPRPSTPGLYDMDSWLALWRSAQAVPVGQPVAERTSSGAADGQSPSSTCVPGERRQTVPRQLPPATARLVGRQAELAMLSRLLDEDAAPGTAVISAISAISAITGTAGVGKTSLAVWWAHQVAHHFPDGQLYVNLRGFDPSGQPMAPADAVRGFLDALAVSVERMPTSLDAQVGLYRSLLADRRVLVLLDNARDADHVRPLLPGSPTCLALVTSRNQLSGLTAQGAQRLALDLFTEAEGHELLACRLGAERTTQAPDAVGELVRLCARLPLALSIAASRGVTQPNFPLSALVDELREAAGPWDLLDGGDTATNAEAVFSWSCRHLSEPAARMFRLLGLHPGPDISLPAAASLAAVTPGQARRALRELSRASLLAEHVPGRYAFHDLLRAYATELSRRLDSEAERRSAILRVLDHYLHTAHDAHQLLSPVQDLLSLSVSPPRSGTTPERLSDGEQALAWCETEHPVLLSAISYAGAVGLDVYARDLPLALFAFLSRRARWYDQITTQREALAAALRLRDRNGAARVHFCLSHVHTQIGLYDEARTYAERSLALYQETGDQAGQSFACCLFSWMCGQQDRHRDGLAHARRALELARACGHRVGQAMALTLIGSHHSRSGDPQQAIRCCQEAIELCRSPGEREFEAYAWEILGYAHQQLGDCGRAAACYQQAVTLFGTGGYRFAQAAGLTRLGEAHRVAGRLDAAREAWQQSLDIYAELDVPEADAARVKLAHLFGAPCSLPVSEAPPHATGH</sequence>
<evidence type="ECO:0008006" key="4">
    <source>
        <dbReference type="Google" id="ProtNLM"/>
    </source>
</evidence>
<dbReference type="SMART" id="SM00028">
    <property type="entry name" value="TPR"/>
    <property type="match status" value="5"/>
</dbReference>
<proteinExistence type="predicted"/>
<gene>
    <name evidence="2" type="ORF">AQI88_26920</name>
</gene>
<dbReference type="InterPro" id="IPR027417">
    <property type="entry name" value="P-loop_NTPase"/>
</dbReference>
<dbReference type="EMBL" id="LMWL01000049">
    <property type="protein sequence ID" value="KUM93408.1"/>
    <property type="molecule type" value="Genomic_DNA"/>
</dbReference>
<comment type="caution">
    <text evidence="2">The sequence shown here is derived from an EMBL/GenBank/DDBJ whole genome shotgun (WGS) entry which is preliminary data.</text>
</comment>
<dbReference type="PANTHER" id="PTHR47691">
    <property type="entry name" value="REGULATOR-RELATED"/>
    <property type="match status" value="1"/>
</dbReference>
<organism evidence="2 3">
    <name type="scientific">Streptomyces cellostaticus</name>
    <dbReference type="NCBI Taxonomy" id="67285"/>
    <lineage>
        <taxon>Bacteria</taxon>
        <taxon>Bacillati</taxon>
        <taxon>Actinomycetota</taxon>
        <taxon>Actinomycetes</taxon>
        <taxon>Kitasatosporales</taxon>
        <taxon>Streptomycetaceae</taxon>
        <taxon>Streptomyces</taxon>
    </lineage>
</organism>
<dbReference type="SUPFAM" id="SSF48452">
    <property type="entry name" value="TPR-like"/>
    <property type="match status" value="2"/>
</dbReference>
<protein>
    <recommendedName>
        <fullName evidence="4">NB-ARC domain-containing protein</fullName>
    </recommendedName>
</protein>
<dbReference type="Gene3D" id="3.40.50.300">
    <property type="entry name" value="P-loop containing nucleotide triphosphate hydrolases"/>
    <property type="match status" value="1"/>
</dbReference>
<accession>A0A124HC62</accession>
<dbReference type="SUPFAM" id="SSF52540">
    <property type="entry name" value="P-loop containing nucleoside triphosphate hydrolases"/>
    <property type="match status" value="1"/>
</dbReference>
<dbReference type="Pfam" id="PF13424">
    <property type="entry name" value="TPR_12"/>
    <property type="match status" value="1"/>
</dbReference>
<evidence type="ECO:0000313" key="2">
    <source>
        <dbReference type="EMBL" id="KUM93408.1"/>
    </source>
</evidence>
<feature type="compositionally biased region" description="Polar residues" evidence="1">
    <location>
        <begin position="56"/>
        <end position="71"/>
    </location>
</feature>
<keyword evidence="3" id="KW-1185">Reference proteome</keyword>
<dbReference type="STRING" id="67285.AQI88_26920"/>
<dbReference type="GO" id="GO:0043531">
    <property type="term" value="F:ADP binding"/>
    <property type="evidence" value="ECO:0007669"/>
    <property type="project" value="InterPro"/>
</dbReference>
<evidence type="ECO:0000313" key="3">
    <source>
        <dbReference type="Proteomes" id="UP000054241"/>
    </source>
</evidence>
<dbReference type="AlphaFoldDB" id="A0A124HC62"/>
<name>A0A124HC62_9ACTN</name>
<reference evidence="2 3" key="1">
    <citation type="submission" date="2015-10" db="EMBL/GenBank/DDBJ databases">
        <title>Draft genome sequence of Streptomyces cellostaticus DSM 40189, type strain for the species Streptomyces cellostaticus.</title>
        <authorList>
            <person name="Ruckert C."/>
            <person name="Winkler A."/>
            <person name="Kalinowski J."/>
            <person name="Kampfer P."/>
            <person name="Glaeser S."/>
        </authorList>
    </citation>
    <scope>NUCLEOTIDE SEQUENCE [LARGE SCALE GENOMIC DNA]</scope>
    <source>
        <strain evidence="2 3">DSM 40189</strain>
    </source>
</reference>
<dbReference type="PANTHER" id="PTHR47691:SF3">
    <property type="entry name" value="HTH-TYPE TRANSCRIPTIONAL REGULATOR RV0890C-RELATED"/>
    <property type="match status" value="1"/>
</dbReference>
<dbReference type="PRINTS" id="PR00364">
    <property type="entry name" value="DISEASERSIST"/>
</dbReference>
<dbReference type="InterPro" id="IPR011990">
    <property type="entry name" value="TPR-like_helical_dom_sf"/>
</dbReference>
<evidence type="ECO:0000256" key="1">
    <source>
        <dbReference type="SAM" id="MobiDB-lite"/>
    </source>
</evidence>
<dbReference type="Gene3D" id="1.25.40.10">
    <property type="entry name" value="Tetratricopeptide repeat domain"/>
    <property type="match status" value="1"/>
</dbReference>